<dbReference type="RefSeq" id="WP_186776524.1">
    <property type="nucleotide sequence ID" value="NZ_SJPX01000006.1"/>
</dbReference>
<dbReference type="PANTHER" id="PTHR39342:SF1">
    <property type="entry name" value="UPF0283 MEMBRANE PROTEIN YCJF"/>
    <property type="match status" value="1"/>
</dbReference>
<dbReference type="AlphaFoldDB" id="A0A5C6EDC5"/>
<dbReference type="Proteomes" id="UP000317977">
    <property type="component" value="Unassembled WGS sequence"/>
</dbReference>
<evidence type="ECO:0000256" key="1">
    <source>
        <dbReference type="ARBA" id="ARBA00004429"/>
    </source>
</evidence>
<evidence type="ECO:0000256" key="9">
    <source>
        <dbReference type="SAM" id="Phobius"/>
    </source>
</evidence>
<accession>A0A5C6EDC5</accession>
<evidence type="ECO:0000256" key="4">
    <source>
        <dbReference type="ARBA" id="ARBA00022519"/>
    </source>
</evidence>
<feature type="compositionally biased region" description="Basic and acidic residues" evidence="8">
    <location>
        <begin position="25"/>
        <end position="35"/>
    </location>
</feature>
<comment type="similarity">
    <text evidence="2">Belongs to the UPF0283 family.</text>
</comment>
<evidence type="ECO:0000256" key="2">
    <source>
        <dbReference type="ARBA" id="ARBA00008255"/>
    </source>
</evidence>
<keyword evidence="6 9" id="KW-1133">Transmembrane helix</keyword>
<evidence type="ECO:0008006" key="12">
    <source>
        <dbReference type="Google" id="ProtNLM"/>
    </source>
</evidence>
<evidence type="ECO:0000313" key="11">
    <source>
        <dbReference type="Proteomes" id="UP000317977"/>
    </source>
</evidence>
<feature type="transmembrane region" description="Helical" evidence="9">
    <location>
        <begin position="104"/>
        <end position="123"/>
    </location>
</feature>
<comment type="subcellular location">
    <subcellularLocation>
        <location evidence="1">Cell inner membrane</location>
        <topology evidence="1">Multi-pass membrane protein</topology>
    </subcellularLocation>
</comment>
<reference evidence="10 11" key="1">
    <citation type="submission" date="2019-02" db="EMBL/GenBank/DDBJ databases">
        <title>Deep-cultivation of Planctomycetes and their phenomic and genomic characterization uncovers novel biology.</title>
        <authorList>
            <person name="Wiegand S."/>
            <person name="Jogler M."/>
            <person name="Boedeker C."/>
            <person name="Pinto D."/>
            <person name="Vollmers J."/>
            <person name="Rivas-Marin E."/>
            <person name="Kohn T."/>
            <person name="Peeters S.H."/>
            <person name="Heuer A."/>
            <person name="Rast P."/>
            <person name="Oberbeckmann S."/>
            <person name="Bunk B."/>
            <person name="Jeske O."/>
            <person name="Meyerdierks A."/>
            <person name="Storesund J.E."/>
            <person name="Kallscheuer N."/>
            <person name="Luecker S."/>
            <person name="Lage O.M."/>
            <person name="Pohl T."/>
            <person name="Merkel B.J."/>
            <person name="Hornburger P."/>
            <person name="Mueller R.-W."/>
            <person name="Bruemmer F."/>
            <person name="Labrenz M."/>
            <person name="Spormann A.M."/>
            <person name="Op Den Camp H."/>
            <person name="Overmann J."/>
            <person name="Amann R."/>
            <person name="Jetten M.S.M."/>
            <person name="Mascher T."/>
            <person name="Medema M.H."/>
            <person name="Devos D.P."/>
            <person name="Kaster A.-K."/>
            <person name="Ovreas L."/>
            <person name="Rohde M."/>
            <person name="Galperin M.Y."/>
            <person name="Jogler C."/>
        </authorList>
    </citation>
    <scope>NUCLEOTIDE SEQUENCE [LARGE SCALE GENOMIC DNA]</scope>
    <source>
        <strain evidence="10 11">Poly59</strain>
    </source>
</reference>
<keyword evidence="7 9" id="KW-0472">Membrane</keyword>
<feature type="region of interest" description="Disordered" evidence="8">
    <location>
        <begin position="1"/>
        <end position="50"/>
    </location>
</feature>
<keyword evidence="11" id="KW-1185">Reference proteome</keyword>
<dbReference type="InterPro" id="IPR006507">
    <property type="entry name" value="UPF0283"/>
</dbReference>
<keyword evidence="4" id="KW-0997">Cell inner membrane</keyword>
<evidence type="ECO:0000256" key="8">
    <source>
        <dbReference type="SAM" id="MobiDB-lite"/>
    </source>
</evidence>
<keyword evidence="5 9" id="KW-0812">Transmembrane</keyword>
<protein>
    <recommendedName>
        <fullName evidence="12">DUF697 domain-containing protein</fullName>
    </recommendedName>
</protein>
<evidence type="ECO:0000256" key="5">
    <source>
        <dbReference type="ARBA" id="ARBA00022692"/>
    </source>
</evidence>
<evidence type="ECO:0000256" key="7">
    <source>
        <dbReference type="ARBA" id="ARBA00023136"/>
    </source>
</evidence>
<proteinExistence type="inferred from homology"/>
<name>A0A5C6EDC5_9BACT</name>
<dbReference type="GO" id="GO:0005886">
    <property type="term" value="C:plasma membrane"/>
    <property type="evidence" value="ECO:0007669"/>
    <property type="project" value="UniProtKB-SubCell"/>
</dbReference>
<dbReference type="PANTHER" id="PTHR39342">
    <property type="entry name" value="UPF0283 MEMBRANE PROTEIN YCJF"/>
    <property type="match status" value="1"/>
</dbReference>
<dbReference type="InterPro" id="IPR021147">
    <property type="entry name" value="DUF697"/>
</dbReference>
<dbReference type="Pfam" id="PF05128">
    <property type="entry name" value="DUF697"/>
    <property type="match status" value="1"/>
</dbReference>
<comment type="caution">
    <text evidence="10">The sequence shown here is derived from an EMBL/GenBank/DDBJ whole genome shotgun (WGS) entry which is preliminary data.</text>
</comment>
<evidence type="ECO:0000313" key="10">
    <source>
        <dbReference type="EMBL" id="TWU46485.1"/>
    </source>
</evidence>
<evidence type="ECO:0000256" key="6">
    <source>
        <dbReference type="ARBA" id="ARBA00022989"/>
    </source>
</evidence>
<sequence>MTDPKPARQSKNIFESPILDEADEVAGRSENEMSKATETTEQSESSGPRVVKQKDALLGVPDIRGVRLAEGETLFDPVDEDSEMLGELESSVDPSTLIARLKRFNWMVVSFLIIIVAAFLLFALSQTATLMREIGYLPFPGNWIGFVSLGVLWLAIGVATWQLVSGFARLKKTPGVSLSALKVMQERAESRKWHRENEKVAETAVREFLRLYPTDRNQKKLLENGGFGRDSITVDDFFERIEQQLRIDNGLPDQWLEEVRSQIVSPMEDAASRIIKRVSLQVGAATAISPRGSVDSLIVMAQSYHLVNELCQLYGVRPGGLETCYILGQSFLSVAIAAGGDQAADKVEEQLRETLQHTLGVAAGAVAAKVGARIGEGTVNAMFVRRIGNRLKAHLCPIAD</sequence>
<feature type="compositionally biased region" description="Polar residues" evidence="8">
    <location>
        <begin position="36"/>
        <end position="46"/>
    </location>
</feature>
<gene>
    <name evidence="10" type="ORF">Poly59_54280</name>
</gene>
<keyword evidence="3" id="KW-1003">Cell membrane</keyword>
<evidence type="ECO:0000256" key="3">
    <source>
        <dbReference type="ARBA" id="ARBA00022475"/>
    </source>
</evidence>
<dbReference type="EMBL" id="SJPX01000006">
    <property type="protein sequence ID" value="TWU46485.1"/>
    <property type="molecule type" value="Genomic_DNA"/>
</dbReference>
<feature type="transmembrane region" description="Helical" evidence="9">
    <location>
        <begin position="143"/>
        <end position="164"/>
    </location>
</feature>
<organism evidence="10 11">
    <name type="scientific">Rubripirellula reticaptiva</name>
    <dbReference type="NCBI Taxonomy" id="2528013"/>
    <lineage>
        <taxon>Bacteria</taxon>
        <taxon>Pseudomonadati</taxon>
        <taxon>Planctomycetota</taxon>
        <taxon>Planctomycetia</taxon>
        <taxon>Pirellulales</taxon>
        <taxon>Pirellulaceae</taxon>
        <taxon>Rubripirellula</taxon>
    </lineage>
</organism>